<evidence type="ECO:0000313" key="1">
    <source>
        <dbReference type="EMBL" id="KAG8047833.1"/>
    </source>
</evidence>
<reference evidence="1" key="1">
    <citation type="journal article" date="2021" name="bioRxiv">
        <title>Whole Genome Assembly and Annotation of Northern Wild Rice, Zizania palustris L., Supports a Whole Genome Duplication in the Zizania Genus.</title>
        <authorList>
            <person name="Haas M."/>
            <person name="Kono T."/>
            <person name="Macchietto M."/>
            <person name="Millas R."/>
            <person name="McGilp L."/>
            <person name="Shao M."/>
            <person name="Duquette J."/>
            <person name="Hirsch C.N."/>
            <person name="Kimball J."/>
        </authorList>
    </citation>
    <scope>NUCLEOTIDE SEQUENCE</scope>
    <source>
        <tissue evidence="1">Fresh leaf tissue</tissue>
    </source>
</reference>
<reference evidence="1" key="2">
    <citation type="submission" date="2021-02" db="EMBL/GenBank/DDBJ databases">
        <authorList>
            <person name="Kimball J.A."/>
            <person name="Haas M.W."/>
            <person name="Macchietto M."/>
            <person name="Kono T."/>
            <person name="Duquette J."/>
            <person name="Shao M."/>
        </authorList>
    </citation>
    <scope>NUCLEOTIDE SEQUENCE</scope>
    <source>
        <tissue evidence="1">Fresh leaf tissue</tissue>
    </source>
</reference>
<keyword evidence="2" id="KW-1185">Reference proteome</keyword>
<dbReference type="AlphaFoldDB" id="A0A8J5RD17"/>
<dbReference type="Proteomes" id="UP000729402">
    <property type="component" value="Unassembled WGS sequence"/>
</dbReference>
<name>A0A8J5RD17_ZIZPA</name>
<sequence>MVNIATLCMALRQAQPVALFILVVCGATPHCVIHKATFHPDASPRCVAPAACIASLMGPCRATPLSRAMLVAGSCHATLFVGLRQGTPLIDLRQIHLKPV</sequence>
<dbReference type="EMBL" id="JAAALK010000290">
    <property type="protein sequence ID" value="KAG8047833.1"/>
    <property type="molecule type" value="Genomic_DNA"/>
</dbReference>
<organism evidence="1 2">
    <name type="scientific">Zizania palustris</name>
    <name type="common">Northern wild rice</name>
    <dbReference type="NCBI Taxonomy" id="103762"/>
    <lineage>
        <taxon>Eukaryota</taxon>
        <taxon>Viridiplantae</taxon>
        <taxon>Streptophyta</taxon>
        <taxon>Embryophyta</taxon>
        <taxon>Tracheophyta</taxon>
        <taxon>Spermatophyta</taxon>
        <taxon>Magnoliopsida</taxon>
        <taxon>Liliopsida</taxon>
        <taxon>Poales</taxon>
        <taxon>Poaceae</taxon>
        <taxon>BOP clade</taxon>
        <taxon>Oryzoideae</taxon>
        <taxon>Oryzeae</taxon>
        <taxon>Zizaniinae</taxon>
        <taxon>Zizania</taxon>
    </lineage>
</organism>
<protein>
    <submittedName>
        <fullName evidence="1">Uncharacterized protein</fullName>
    </submittedName>
</protein>
<gene>
    <name evidence="1" type="ORF">GUJ93_ZPchr0008g12971</name>
</gene>
<comment type="caution">
    <text evidence="1">The sequence shown here is derived from an EMBL/GenBank/DDBJ whole genome shotgun (WGS) entry which is preliminary data.</text>
</comment>
<evidence type="ECO:0000313" key="2">
    <source>
        <dbReference type="Proteomes" id="UP000729402"/>
    </source>
</evidence>
<accession>A0A8J5RD17</accession>
<proteinExistence type="predicted"/>